<dbReference type="RefSeq" id="WP_136494953.1">
    <property type="nucleotide sequence ID" value="NZ_CP046052.1"/>
</dbReference>
<gene>
    <name evidence="4" type="ORF">H2LOC_002550</name>
</gene>
<dbReference type="OrthoDB" id="9757546at2"/>
<keyword evidence="5" id="KW-1185">Reference proteome</keyword>
<keyword evidence="1" id="KW-0479">Metal-binding</keyword>
<accession>A0A6B8KDM7</accession>
<evidence type="ECO:0000259" key="3">
    <source>
        <dbReference type="Pfam" id="PF07731"/>
    </source>
</evidence>
<evidence type="ECO:0000256" key="1">
    <source>
        <dbReference type="ARBA" id="ARBA00022723"/>
    </source>
</evidence>
<proteinExistence type="predicted"/>
<dbReference type="InterPro" id="IPR002355">
    <property type="entry name" value="Cu_oxidase_Cu_BS"/>
</dbReference>
<dbReference type="PROSITE" id="PS00080">
    <property type="entry name" value="MULTICOPPER_OXIDASE2"/>
    <property type="match status" value="1"/>
</dbReference>
<dbReference type="Proteomes" id="UP000309061">
    <property type="component" value="Chromosome"/>
</dbReference>
<evidence type="ECO:0000313" key="5">
    <source>
        <dbReference type="Proteomes" id="UP000309061"/>
    </source>
</evidence>
<dbReference type="GO" id="GO:0005507">
    <property type="term" value="F:copper ion binding"/>
    <property type="evidence" value="ECO:0007669"/>
    <property type="project" value="InterPro"/>
</dbReference>
<dbReference type="InterPro" id="IPR045087">
    <property type="entry name" value="Cu-oxidase_fam"/>
</dbReference>
<name>A0A6B8KDM7_9HYPH</name>
<evidence type="ECO:0000256" key="2">
    <source>
        <dbReference type="ARBA" id="ARBA00023002"/>
    </source>
</evidence>
<organism evidence="4 5">
    <name type="scientific">Methylocystis heyeri</name>
    <dbReference type="NCBI Taxonomy" id="391905"/>
    <lineage>
        <taxon>Bacteria</taxon>
        <taxon>Pseudomonadati</taxon>
        <taxon>Pseudomonadota</taxon>
        <taxon>Alphaproteobacteria</taxon>
        <taxon>Hyphomicrobiales</taxon>
        <taxon>Methylocystaceae</taxon>
        <taxon>Methylocystis</taxon>
    </lineage>
</organism>
<dbReference type="PROSITE" id="PS00079">
    <property type="entry name" value="MULTICOPPER_OXIDASE1"/>
    <property type="match status" value="1"/>
</dbReference>
<dbReference type="InterPro" id="IPR008972">
    <property type="entry name" value="Cupredoxin"/>
</dbReference>
<dbReference type="SUPFAM" id="SSF49503">
    <property type="entry name" value="Cupredoxins"/>
    <property type="match status" value="3"/>
</dbReference>
<feature type="domain" description="Plastocyanin-like" evidence="3">
    <location>
        <begin position="602"/>
        <end position="722"/>
    </location>
</feature>
<protein>
    <submittedName>
        <fullName evidence="4">Multicopper oxidase domain-containing protein</fullName>
    </submittedName>
</protein>
<dbReference type="AlphaFoldDB" id="A0A6B8KDM7"/>
<evidence type="ECO:0000313" key="4">
    <source>
        <dbReference type="EMBL" id="QGM44658.1"/>
    </source>
</evidence>
<reference evidence="4 5" key="1">
    <citation type="submission" date="2019-11" db="EMBL/GenBank/DDBJ databases">
        <title>The genome sequence of Methylocystis heyeri.</title>
        <authorList>
            <person name="Oshkin I.Y."/>
            <person name="Miroshnikov K."/>
            <person name="Dedysh S.N."/>
        </authorList>
    </citation>
    <scope>NUCLEOTIDE SEQUENCE [LARGE SCALE GENOMIC DNA]</scope>
    <source>
        <strain evidence="4 5">H2</strain>
    </source>
</reference>
<dbReference type="PANTHER" id="PTHR48267">
    <property type="entry name" value="CUPREDOXIN SUPERFAMILY PROTEIN"/>
    <property type="match status" value="1"/>
</dbReference>
<dbReference type="InterPro" id="IPR033138">
    <property type="entry name" value="Cu_oxidase_CS"/>
</dbReference>
<dbReference type="PANTHER" id="PTHR48267:SF1">
    <property type="entry name" value="BILIRUBIN OXIDASE"/>
    <property type="match status" value="1"/>
</dbReference>
<dbReference type="InterPro" id="IPR011706">
    <property type="entry name" value="Cu-oxidase_C"/>
</dbReference>
<sequence>MPVSFDEHLPAAALDIVSTGETAALGHVILRVEARGVALAEGVSPDAGKTNAWCYVRQGSLKDVPGLLANYLGPVLNVTRGQPLKISFVNMLGSMPAMPPAKPGAARTLIDPPIDPLPMAKIDAEQLPQWSSMNFSVGVVAHLHGGKVPHDSDGWPLEPASFSSNPFGFPMQRTYHWPNDQRAAMLWFHDHGMDNTAPQVHAGLAGVYFLRDQSDADIFNLIGSEAQELPLVVQDRILAGDGKSFDYFAGLAPVYSSDGSKITDFDRPEYLGRTIFVNGRQTPHAHVHPGIYRLRLLNGSNARSYALALAEPTGAAGGKIWRSDLFTVIGNDGGLYAKSLRLKETDYLLLAPGERLDVLVDFSSFDGKSPPLVLYNLALKGLAADPGAAEPIFQTETESVLASTDAGSAANIKDAAAFPQLYVMQFRFADPAGMSGMGATPALDAAMRKDLDEVLAHYACGDGFVWDAARQRLGCDPRNGGIVKNRLILLMNDTEGKAGDPGTRSNPITGLPWRDTQIWEMIRGNPLGDPAKAFKLPFDAQLASTERGGPSDLKEYRVSRATFFHPEDETHAPRTQDPLWPLITENPHGHPPLFKYGRLFQGEVVKPQAGTYERWYVANIGNAQPEPNGKLPDMHPFHLHLVNFVVTNRYALQADAAGKWRYVPAPRPAVDSDDIARHDTTRIQSNELVELLVWFPPEYKGRYPYHCHLVEHEDMGMMLHFETV</sequence>
<dbReference type="Pfam" id="PF07731">
    <property type="entry name" value="Cu-oxidase_2"/>
    <property type="match status" value="1"/>
</dbReference>
<dbReference type="Gene3D" id="2.60.40.420">
    <property type="entry name" value="Cupredoxins - blue copper proteins"/>
    <property type="match status" value="3"/>
</dbReference>
<dbReference type="KEGG" id="mhey:H2LOC_002550"/>
<dbReference type="GO" id="GO:0016491">
    <property type="term" value="F:oxidoreductase activity"/>
    <property type="evidence" value="ECO:0007669"/>
    <property type="project" value="UniProtKB-KW"/>
</dbReference>
<keyword evidence="2" id="KW-0560">Oxidoreductase</keyword>
<dbReference type="EMBL" id="CP046052">
    <property type="protein sequence ID" value="QGM44658.1"/>
    <property type="molecule type" value="Genomic_DNA"/>
</dbReference>